<evidence type="ECO:0000313" key="2">
    <source>
        <dbReference type="Proteomes" id="UP000472839"/>
    </source>
</evidence>
<evidence type="ECO:0008006" key="3">
    <source>
        <dbReference type="Google" id="ProtNLM"/>
    </source>
</evidence>
<comment type="caution">
    <text evidence="1">The sequence shown here is derived from an EMBL/GenBank/DDBJ whole genome shotgun (WGS) entry which is preliminary data.</text>
</comment>
<dbReference type="Proteomes" id="UP000472839">
    <property type="component" value="Unassembled WGS sequence"/>
</dbReference>
<evidence type="ECO:0000313" key="1">
    <source>
        <dbReference type="EMBL" id="KAB7889551.1"/>
    </source>
</evidence>
<dbReference type="EMBL" id="WFKK01000012">
    <property type="protein sequence ID" value="KAB7889551.1"/>
    <property type="molecule type" value="Genomic_DNA"/>
</dbReference>
<gene>
    <name evidence="1" type="ORF">GBG19_05710</name>
</gene>
<dbReference type="PROSITE" id="PS51257">
    <property type="entry name" value="PROKAR_LIPOPROTEIN"/>
    <property type="match status" value="1"/>
</dbReference>
<dbReference type="AlphaFoldDB" id="A0A6L4WTR7"/>
<protein>
    <recommendedName>
        <fullName evidence="3">ABC-type transport auxiliary lipoprotein component domain-containing protein</fullName>
    </recommendedName>
</protein>
<name>A0A6L4WTR7_9BACT</name>
<reference evidence="1 2" key="1">
    <citation type="submission" date="2019-10" db="EMBL/GenBank/DDBJ databases">
        <title>Poseidonibacter ostreae sp. nov., isolated from the gut of the Ostrea denselamellosa.</title>
        <authorList>
            <person name="Choi A."/>
        </authorList>
    </citation>
    <scope>NUCLEOTIDE SEQUENCE [LARGE SCALE GENOMIC DNA]</scope>
    <source>
        <strain evidence="1 2">SJOD-M-33</strain>
    </source>
</reference>
<accession>A0A6L4WTR7</accession>
<organism evidence="1 2">
    <name type="scientific">Poseidonibacter ostreae</name>
    <dbReference type="NCBI Taxonomy" id="2654171"/>
    <lineage>
        <taxon>Bacteria</taxon>
        <taxon>Pseudomonadati</taxon>
        <taxon>Campylobacterota</taxon>
        <taxon>Epsilonproteobacteria</taxon>
        <taxon>Campylobacterales</taxon>
        <taxon>Arcobacteraceae</taxon>
        <taxon>Poseidonibacter</taxon>
    </lineage>
</organism>
<sequence>MKITINILLLIGTMLFITGCSTTTINFDKKYIGYESNEYISNKITTKIVSIEKMNYSIGKRPNSLLMGKAITLEINSDYNEKVLKSVLNQYFSNVTIDNNKNVNIKIYSTIKDFDWQPIFGGQESSFIIDVKVLSQNKEILSKTYSKKYDDAMFVETINFGEVSNYTKNKHLFRLYEKEFIPDLTKALRKNM</sequence>
<proteinExistence type="predicted"/>
<dbReference type="RefSeq" id="WP_152279715.1">
    <property type="nucleotide sequence ID" value="NZ_WFKK01000012.1"/>
</dbReference>